<feature type="region of interest" description="Disordered" evidence="1">
    <location>
        <begin position="314"/>
        <end position="339"/>
    </location>
</feature>
<feature type="transmembrane region" description="Helical" evidence="2">
    <location>
        <begin position="174"/>
        <end position="196"/>
    </location>
</feature>
<evidence type="ECO:0000313" key="4">
    <source>
        <dbReference type="Proteomes" id="UP000198959"/>
    </source>
</evidence>
<feature type="transmembrane region" description="Helical" evidence="2">
    <location>
        <begin position="287"/>
        <end position="308"/>
    </location>
</feature>
<keyword evidence="2" id="KW-1133">Transmembrane helix</keyword>
<feature type="transmembrane region" description="Helical" evidence="2">
    <location>
        <begin position="208"/>
        <end position="228"/>
    </location>
</feature>
<feature type="transmembrane region" description="Helical" evidence="2">
    <location>
        <begin position="235"/>
        <end position="253"/>
    </location>
</feature>
<evidence type="ECO:0000256" key="2">
    <source>
        <dbReference type="SAM" id="Phobius"/>
    </source>
</evidence>
<evidence type="ECO:0000313" key="3">
    <source>
        <dbReference type="EMBL" id="SCL36297.1"/>
    </source>
</evidence>
<protein>
    <recommendedName>
        <fullName evidence="5">ABC-2 family transporter protein</fullName>
    </recommendedName>
</protein>
<sequence>MSLVRSPLKLALLVAALVVGVQALLVPLFAAPAANLAPRDLPVVVAGPAPAVDDVVARLTAARPGGFAVVTRPDAAAADEVLRDRAAYAALVVGPDGLTLHTAPGASPTVAALLTEAVGGLAGGRPVSVVEVVPTDPDDPRGTGLAAGFLPLTLTSLIVGAALSLLVAGRVARLVGLVAYAVLAGAGGALVLHGWLGILDGNVLAEAAAMGLFALAASATVAGLGALVGRPGIGLGALLVFLVGNPLSAASAAPELLPQPWGAIGQWLPAGAGSTLLRSVAFLDGAGAGQAIAALVGYAVIGVGLTLVGRRAPADAHRARPAPTPGGPPRRRRSLADARPDGCRGPLLPHFAEEGPPATTSRPRGGYYGVSLIREDVHVEAIRLVLLYAHLIGFALLLGGAVAQLASGRIRINPAMLWGSIIQLVTGLGLSAPLRDGDEPAPAKLVTKLVLALLIFVMVFFSRKRAEVNRGHFLAIVGLTLVNAAVAVFWR</sequence>
<reference evidence="4" key="1">
    <citation type="submission" date="2016-06" db="EMBL/GenBank/DDBJ databases">
        <authorList>
            <person name="Varghese N."/>
            <person name="Submissions Spin"/>
        </authorList>
    </citation>
    <scope>NUCLEOTIDE SEQUENCE [LARGE SCALE GENOMIC DNA]</scope>
    <source>
        <strain evidence="4">DSM 43817</strain>
    </source>
</reference>
<accession>A0A1C6T3L8</accession>
<evidence type="ECO:0000256" key="1">
    <source>
        <dbReference type="SAM" id="MobiDB-lite"/>
    </source>
</evidence>
<dbReference type="STRING" id="145854.GA0074692_4314"/>
<keyword evidence="2" id="KW-0472">Membrane</keyword>
<feature type="transmembrane region" description="Helical" evidence="2">
    <location>
        <begin position="415"/>
        <end position="433"/>
    </location>
</feature>
<dbReference type="Proteomes" id="UP000198959">
    <property type="component" value="Unassembled WGS sequence"/>
</dbReference>
<gene>
    <name evidence="3" type="ORF">GA0074692_4314</name>
</gene>
<name>A0A1C6T3L8_9ACTN</name>
<feature type="transmembrane region" description="Helical" evidence="2">
    <location>
        <begin position="145"/>
        <end position="167"/>
    </location>
</feature>
<keyword evidence="4" id="KW-1185">Reference proteome</keyword>
<organism evidence="3 4">
    <name type="scientific">Micromonospora pallida</name>
    <dbReference type="NCBI Taxonomy" id="145854"/>
    <lineage>
        <taxon>Bacteria</taxon>
        <taxon>Bacillati</taxon>
        <taxon>Actinomycetota</taxon>
        <taxon>Actinomycetes</taxon>
        <taxon>Micromonosporales</taxon>
        <taxon>Micromonosporaceae</taxon>
        <taxon>Micromonospora</taxon>
    </lineage>
</organism>
<feature type="transmembrane region" description="Helical" evidence="2">
    <location>
        <begin position="384"/>
        <end position="403"/>
    </location>
</feature>
<dbReference type="AlphaFoldDB" id="A0A1C6T3L8"/>
<evidence type="ECO:0008006" key="5">
    <source>
        <dbReference type="Google" id="ProtNLM"/>
    </source>
</evidence>
<dbReference type="EMBL" id="FMHW01000002">
    <property type="protein sequence ID" value="SCL36297.1"/>
    <property type="molecule type" value="Genomic_DNA"/>
</dbReference>
<feature type="transmembrane region" description="Helical" evidence="2">
    <location>
        <begin position="473"/>
        <end position="490"/>
    </location>
</feature>
<feature type="transmembrane region" description="Helical" evidence="2">
    <location>
        <begin position="445"/>
        <end position="461"/>
    </location>
</feature>
<keyword evidence="2" id="KW-0812">Transmembrane</keyword>
<proteinExistence type="predicted"/>